<feature type="active site" description="Proton acceptor" evidence="4">
    <location>
        <position position="167"/>
    </location>
</feature>
<dbReference type="CDD" id="cd07209">
    <property type="entry name" value="Pat_hypo_Ecoli_Z1214_like"/>
    <property type="match status" value="1"/>
</dbReference>
<feature type="short sequence motif" description="GXSXG" evidence="4">
    <location>
        <begin position="36"/>
        <end position="40"/>
    </location>
</feature>
<evidence type="ECO:0000256" key="4">
    <source>
        <dbReference type="PROSITE-ProRule" id="PRU01161"/>
    </source>
</evidence>
<keyword evidence="7" id="KW-1185">Reference proteome</keyword>
<evidence type="ECO:0000313" key="7">
    <source>
        <dbReference type="Proteomes" id="UP001529380"/>
    </source>
</evidence>
<dbReference type="PANTHER" id="PTHR14226">
    <property type="entry name" value="NEUROPATHY TARGET ESTERASE/SWISS CHEESE D.MELANOGASTER"/>
    <property type="match status" value="1"/>
</dbReference>
<dbReference type="InterPro" id="IPR016035">
    <property type="entry name" value="Acyl_Trfase/lysoPLipase"/>
</dbReference>
<reference evidence="6 7" key="1">
    <citation type="submission" date="2023-06" db="EMBL/GenBank/DDBJ databases">
        <title>Identification and characterization of horizontal gene transfer across gut microbiota members of farm animals based on homology search.</title>
        <authorList>
            <person name="Schwarzerova J."/>
            <person name="Nykrynova M."/>
            <person name="Jureckova K."/>
            <person name="Cejkova D."/>
            <person name="Rychlik I."/>
        </authorList>
    </citation>
    <scope>NUCLEOTIDE SEQUENCE [LARGE SCALE GENOMIC DNA]</scope>
    <source>
        <strain evidence="6 7">ET340</strain>
    </source>
</reference>
<dbReference type="PROSITE" id="PS51635">
    <property type="entry name" value="PNPLA"/>
    <property type="match status" value="1"/>
</dbReference>
<reference evidence="7" key="2">
    <citation type="submission" date="2023-06" db="EMBL/GenBank/DDBJ databases">
        <title>Identification and characterization of horizontal gene transfer across gut microbiota members of farm animals based on homology search.</title>
        <authorList>
            <person name="Zeman M."/>
            <person name="Kubasova T."/>
            <person name="Jahodarova E."/>
            <person name="Nykrynova M."/>
            <person name="Rychlik I."/>
        </authorList>
    </citation>
    <scope>NUCLEOTIDE SEQUENCE [LARGE SCALE GENOMIC DNA]</scope>
    <source>
        <strain evidence="7">ET340</strain>
    </source>
</reference>
<dbReference type="InterPro" id="IPR002641">
    <property type="entry name" value="PNPLA_dom"/>
</dbReference>
<keyword evidence="1 4" id="KW-0378">Hydrolase</keyword>
<evidence type="ECO:0000256" key="1">
    <source>
        <dbReference type="ARBA" id="ARBA00022801"/>
    </source>
</evidence>
<feature type="short sequence motif" description="GXGXXG" evidence="4">
    <location>
        <begin position="9"/>
        <end position="14"/>
    </location>
</feature>
<dbReference type="EMBL" id="JAUDCL010000010">
    <property type="protein sequence ID" value="MDM8201074.1"/>
    <property type="molecule type" value="Genomic_DNA"/>
</dbReference>
<dbReference type="RefSeq" id="WP_289599699.1">
    <property type="nucleotide sequence ID" value="NZ_JAUDCL010000010.1"/>
</dbReference>
<dbReference type="SUPFAM" id="SSF52151">
    <property type="entry name" value="FabD/lysophospholipase-like"/>
    <property type="match status" value="1"/>
</dbReference>
<feature type="active site" description="Nucleophile" evidence="4">
    <location>
        <position position="38"/>
    </location>
</feature>
<evidence type="ECO:0000313" key="6">
    <source>
        <dbReference type="EMBL" id="MDM8201074.1"/>
    </source>
</evidence>
<evidence type="ECO:0000256" key="3">
    <source>
        <dbReference type="ARBA" id="ARBA00023098"/>
    </source>
</evidence>
<feature type="short sequence motif" description="DGA/G" evidence="4">
    <location>
        <begin position="167"/>
        <end position="169"/>
    </location>
</feature>
<organism evidence="6 7">
    <name type="scientific">Allofournierella massiliensis</name>
    <dbReference type="NCBI Taxonomy" id="1650663"/>
    <lineage>
        <taxon>Bacteria</taxon>
        <taxon>Bacillati</taxon>
        <taxon>Bacillota</taxon>
        <taxon>Clostridia</taxon>
        <taxon>Eubacteriales</taxon>
        <taxon>Oscillospiraceae</taxon>
        <taxon>Allofournierella</taxon>
    </lineage>
</organism>
<comment type="caution">
    <text evidence="6">The sequence shown here is derived from an EMBL/GenBank/DDBJ whole genome shotgun (WGS) entry which is preliminary data.</text>
</comment>
<dbReference type="InterPro" id="IPR050301">
    <property type="entry name" value="NTE"/>
</dbReference>
<keyword evidence="2 4" id="KW-0442">Lipid degradation</keyword>
<keyword evidence="3 4" id="KW-0443">Lipid metabolism</keyword>
<gene>
    <name evidence="6" type="ORF">QUW08_07180</name>
</gene>
<evidence type="ECO:0000256" key="2">
    <source>
        <dbReference type="ARBA" id="ARBA00022963"/>
    </source>
</evidence>
<proteinExistence type="predicted"/>
<protein>
    <submittedName>
        <fullName evidence="6">Patatin-like phospholipase family protein</fullName>
    </submittedName>
</protein>
<accession>A0ABT7UQ99</accession>
<evidence type="ECO:0000259" key="5">
    <source>
        <dbReference type="PROSITE" id="PS51635"/>
    </source>
</evidence>
<dbReference type="Gene3D" id="3.40.1090.10">
    <property type="entry name" value="Cytosolic phospholipase A2 catalytic domain"/>
    <property type="match status" value="2"/>
</dbReference>
<name>A0ABT7UQ99_9FIRM</name>
<feature type="domain" description="PNPLA" evidence="5">
    <location>
        <begin position="5"/>
        <end position="180"/>
    </location>
</feature>
<reference evidence="6 7" key="3">
    <citation type="submission" date="2023-06" db="EMBL/GenBank/DDBJ databases">
        <authorList>
            <person name="Zeman M."/>
            <person name="Kubasova T."/>
            <person name="Jahodarova E."/>
            <person name="Nykrynova M."/>
            <person name="Rychlik I."/>
        </authorList>
    </citation>
    <scope>NUCLEOTIDE SEQUENCE [LARGE SCALE GENOMIC DNA]</scope>
    <source>
        <strain evidence="6 7">ET340</strain>
    </source>
</reference>
<dbReference type="Proteomes" id="UP001529380">
    <property type="component" value="Unassembled WGS sequence"/>
</dbReference>
<dbReference type="PANTHER" id="PTHR14226:SF29">
    <property type="entry name" value="NEUROPATHY TARGET ESTERASE SWS"/>
    <property type="match status" value="1"/>
</dbReference>
<sequence length="387" mass="41911">MKRGLVLAGGGARGSYQVGVYQALAELGWRPDVITGTSVGCLNGAMFATDQWATARDMWMTIDTRQVITDPPDPDQGVLNFWQETVRCGGLDVSPLESIVDRVLDEDALRASPVEFGLVTVNKRTLRPLELTAREIPQGQMRDYLLASAACFPAFRPRAIEGKEFIDGGYADNMPVGLARRMGAEEVVAVDVDGIGVTRRLPDDIPVILIRSHWELGAILTFDPRQAERNIALGYNDTYRAFGRILGTGYSIQAGQERALAESFVRPYAELLRRVMGANPSLTFTEQAALGGLEKQAATAAARTLAPLERACELAGVAPEPVYTARQLFDAFLQQVDPQVCLRFAPLFEEGAGICIRESAQAAAAPGEFLQALVAASLRRSQGGEVP</sequence>
<dbReference type="Pfam" id="PF01734">
    <property type="entry name" value="Patatin"/>
    <property type="match status" value="1"/>
</dbReference>